<gene>
    <name evidence="1" type="ORF">SAMN04489723_11191</name>
</gene>
<organism evidence="1 2">
    <name type="scientific">Algoriphagus aquimarinus</name>
    <dbReference type="NCBI Taxonomy" id="237018"/>
    <lineage>
        <taxon>Bacteria</taxon>
        <taxon>Pseudomonadati</taxon>
        <taxon>Bacteroidota</taxon>
        <taxon>Cytophagia</taxon>
        <taxon>Cytophagales</taxon>
        <taxon>Cyclobacteriaceae</taxon>
        <taxon>Algoriphagus</taxon>
    </lineage>
</organism>
<dbReference type="EMBL" id="FOKK01000011">
    <property type="protein sequence ID" value="SFB46167.1"/>
    <property type="molecule type" value="Genomic_DNA"/>
</dbReference>
<dbReference type="Proteomes" id="UP000198790">
    <property type="component" value="Unassembled WGS sequence"/>
</dbReference>
<sequence length="253" mass="28505">MKKSNDHTSGIVIEFDSGIIPAPYSHVYRLALDWSGSELNAELELHYTDREDLTIDEIVDEGFTAKDDFSYKGTLDYVWKKVVSIEFEKTKWSGRHLDEGGLTLAALEDGKTGTAKAPTDQEAWQMLAQDVIQAIYETSKKEAPLTVNYRQVTNEESLDCSITMNFSNREAILVSKGNSRIINWEYAVQLMKLVFSPDYNYDIAKESAGIKRGSFIECGDGYWHELGKGVINTDNSFDAVGKIKEGFENLLEE</sequence>
<proteinExistence type="predicted"/>
<accession>A0A1I1B7Y6</accession>
<dbReference type="OrthoDB" id="934157at2"/>
<dbReference type="AlphaFoldDB" id="A0A1I1B7Y6"/>
<dbReference type="RefSeq" id="WP_092898785.1">
    <property type="nucleotide sequence ID" value="NZ_CAXBKE010000023.1"/>
</dbReference>
<evidence type="ECO:0000313" key="2">
    <source>
        <dbReference type="Proteomes" id="UP000198790"/>
    </source>
</evidence>
<protein>
    <submittedName>
        <fullName evidence="1">Uncharacterized protein</fullName>
    </submittedName>
</protein>
<keyword evidence="2" id="KW-1185">Reference proteome</keyword>
<name>A0A1I1B7Y6_9BACT</name>
<evidence type="ECO:0000313" key="1">
    <source>
        <dbReference type="EMBL" id="SFB46167.1"/>
    </source>
</evidence>
<dbReference type="STRING" id="237018.SAMN04489723_11191"/>
<reference evidence="1 2" key="1">
    <citation type="submission" date="2016-10" db="EMBL/GenBank/DDBJ databases">
        <authorList>
            <person name="de Groot N.N."/>
        </authorList>
    </citation>
    <scope>NUCLEOTIDE SEQUENCE [LARGE SCALE GENOMIC DNA]</scope>
    <source>
        <strain evidence="1 2">DSM 23399</strain>
    </source>
</reference>